<protein>
    <submittedName>
        <fullName evidence="2">Uncharacterized protein</fullName>
    </submittedName>
</protein>
<evidence type="ECO:0000313" key="2">
    <source>
        <dbReference type="EMBL" id="KAK9289070.1"/>
    </source>
</evidence>
<dbReference type="GO" id="GO:0005524">
    <property type="term" value="F:ATP binding"/>
    <property type="evidence" value="ECO:0007669"/>
    <property type="project" value="InterPro"/>
</dbReference>
<evidence type="ECO:0000313" key="3">
    <source>
        <dbReference type="Proteomes" id="UP001415857"/>
    </source>
</evidence>
<dbReference type="AlphaFoldDB" id="A0AAP0S7Y6"/>
<reference evidence="2 3" key="1">
    <citation type="journal article" date="2024" name="Plant J.">
        <title>Genome sequences and population genomics reveal climatic adaptation and genomic divergence between two closely related sweetgum species.</title>
        <authorList>
            <person name="Xu W.Q."/>
            <person name="Ren C.Q."/>
            <person name="Zhang X.Y."/>
            <person name="Comes H.P."/>
            <person name="Liu X.H."/>
            <person name="Li Y.G."/>
            <person name="Kettle C.J."/>
            <person name="Jalonen R."/>
            <person name="Gaisberger H."/>
            <person name="Ma Y.Z."/>
            <person name="Qiu Y.X."/>
        </authorList>
    </citation>
    <scope>NUCLEOTIDE SEQUENCE [LARGE SCALE GENOMIC DNA]</scope>
    <source>
        <strain evidence="2">Hangzhou</strain>
    </source>
</reference>
<keyword evidence="3" id="KW-1185">Reference proteome</keyword>
<evidence type="ECO:0000256" key="1">
    <source>
        <dbReference type="ARBA" id="ARBA00005594"/>
    </source>
</evidence>
<accession>A0AAP0S7Y6</accession>
<dbReference type="GO" id="GO:0006429">
    <property type="term" value="P:leucyl-tRNA aminoacylation"/>
    <property type="evidence" value="ECO:0007669"/>
    <property type="project" value="InterPro"/>
</dbReference>
<comment type="similarity">
    <text evidence="1">Belongs to the class-I aminoacyl-tRNA synthetase family.</text>
</comment>
<dbReference type="PANTHER" id="PTHR45794">
    <property type="entry name" value="LEUCYL-TRNA SYNTHETASE"/>
    <property type="match status" value="1"/>
</dbReference>
<organism evidence="2 3">
    <name type="scientific">Liquidambar formosana</name>
    <name type="common">Formosan gum</name>
    <dbReference type="NCBI Taxonomy" id="63359"/>
    <lineage>
        <taxon>Eukaryota</taxon>
        <taxon>Viridiplantae</taxon>
        <taxon>Streptophyta</taxon>
        <taxon>Embryophyta</taxon>
        <taxon>Tracheophyta</taxon>
        <taxon>Spermatophyta</taxon>
        <taxon>Magnoliopsida</taxon>
        <taxon>eudicotyledons</taxon>
        <taxon>Gunneridae</taxon>
        <taxon>Pentapetalae</taxon>
        <taxon>Saxifragales</taxon>
        <taxon>Altingiaceae</taxon>
        <taxon>Liquidambar</taxon>
    </lineage>
</organism>
<sequence length="198" mass="22347">MAELPDLTLEPSIKYLRDSIVLMRKLLSKQIFNSKRANNKGAPVTPLTEKNQLKCLIYVNEQYDGWKEECLRILQSKFDAETHTFAPENEILEALQRSAIVQALNFQNPLKFCRPFLSFKKDEAIAHGVQALDLKLPFGEMEVLQENLDLIKMELGVEHVEVLSAIDLDDLAKAGPLVSLLNQSPPSPGYPTPVFLSR</sequence>
<comment type="caution">
    <text evidence="2">The sequence shown here is derived from an EMBL/GenBank/DDBJ whole genome shotgun (WGS) entry which is preliminary data.</text>
</comment>
<dbReference type="PANTHER" id="PTHR45794:SF1">
    <property type="entry name" value="LEUCINE--TRNA LIGASE, CYTOPLASMIC"/>
    <property type="match status" value="1"/>
</dbReference>
<dbReference type="EMBL" id="JBBPBK010000003">
    <property type="protein sequence ID" value="KAK9289070.1"/>
    <property type="molecule type" value="Genomic_DNA"/>
</dbReference>
<dbReference type="GO" id="GO:0004823">
    <property type="term" value="F:leucine-tRNA ligase activity"/>
    <property type="evidence" value="ECO:0007669"/>
    <property type="project" value="InterPro"/>
</dbReference>
<name>A0AAP0S7Y6_LIQFO</name>
<dbReference type="Proteomes" id="UP001415857">
    <property type="component" value="Unassembled WGS sequence"/>
</dbReference>
<dbReference type="InterPro" id="IPR004493">
    <property type="entry name" value="Leu-tRNA-synth_Ia_arc/euk"/>
</dbReference>
<proteinExistence type="inferred from homology"/>
<gene>
    <name evidence="2" type="ORF">L1049_017541</name>
</gene>